<dbReference type="Proteomes" id="UP000565579">
    <property type="component" value="Unassembled WGS sequence"/>
</dbReference>
<gene>
    <name evidence="2" type="ORF">HD593_005753</name>
</gene>
<dbReference type="EMBL" id="JACHMI010000001">
    <property type="protein sequence ID" value="MBB6550958.1"/>
    <property type="molecule type" value="Genomic_DNA"/>
</dbReference>
<keyword evidence="1" id="KW-1133">Transmembrane helix</keyword>
<dbReference type="RefSeq" id="WP_185105125.1">
    <property type="nucleotide sequence ID" value="NZ_BAAAXY010000099.1"/>
</dbReference>
<keyword evidence="1" id="KW-0812">Transmembrane</keyword>
<dbReference type="InterPro" id="IPR013879">
    <property type="entry name" value="DUF1761"/>
</dbReference>
<sequence>MLALGITLAAVAAFITSSVYYAVATPFERRRLGAAAPDRGRPAPWKAAVELLRTALLAGVFAWIAAQADLLSWPSALLLAVAMWVGFPLILLTGSVLWERVPVVTAVLHAGDWLLKLLLVGAVLGLLH</sequence>
<keyword evidence="1" id="KW-0472">Membrane</keyword>
<protein>
    <recommendedName>
        <fullName evidence="4">DUF1761 domain-containing protein</fullName>
    </recommendedName>
</protein>
<name>A0A7X0NWI6_9ACTN</name>
<reference evidence="2 3" key="1">
    <citation type="submission" date="2020-08" db="EMBL/GenBank/DDBJ databases">
        <title>Sequencing the genomes of 1000 actinobacteria strains.</title>
        <authorList>
            <person name="Klenk H.-P."/>
        </authorList>
    </citation>
    <scope>NUCLEOTIDE SEQUENCE [LARGE SCALE GENOMIC DNA]</scope>
    <source>
        <strain evidence="2 3">DSM 43768</strain>
    </source>
</reference>
<proteinExistence type="predicted"/>
<feature type="transmembrane region" description="Helical" evidence="1">
    <location>
        <begin position="77"/>
        <end position="98"/>
    </location>
</feature>
<evidence type="ECO:0000313" key="3">
    <source>
        <dbReference type="Proteomes" id="UP000565579"/>
    </source>
</evidence>
<evidence type="ECO:0008006" key="4">
    <source>
        <dbReference type="Google" id="ProtNLM"/>
    </source>
</evidence>
<organism evidence="2 3">
    <name type="scientific">Nonomuraea rubra</name>
    <dbReference type="NCBI Taxonomy" id="46180"/>
    <lineage>
        <taxon>Bacteria</taxon>
        <taxon>Bacillati</taxon>
        <taxon>Actinomycetota</taxon>
        <taxon>Actinomycetes</taxon>
        <taxon>Streptosporangiales</taxon>
        <taxon>Streptosporangiaceae</taxon>
        <taxon>Nonomuraea</taxon>
    </lineage>
</organism>
<dbReference type="AlphaFoldDB" id="A0A7X0NWI6"/>
<feature type="transmembrane region" description="Helical" evidence="1">
    <location>
        <begin position="110"/>
        <end position="127"/>
    </location>
</feature>
<accession>A0A7X0NWI6</accession>
<feature type="transmembrane region" description="Helical" evidence="1">
    <location>
        <begin position="48"/>
        <end position="65"/>
    </location>
</feature>
<comment type="caution">
    <text evidence="2">The sequence shown here is derived from an EMBL/GenBank/DDBJ whole genome shotgun (WGS) entry which is preliminary data.</text>
</comment>
<dbReference type="Pfam" id="PF08570">
    <property type="entry name" value="DUF1761"/>
    <property type="match status" value="1"/>
</dbReference>
<evidence type="ECO:0000313" key="2">
    <source>
        <dbReference type="EMBL" id="MBB6550958.1"/>
    </source>
</evidence>
<keyword evidence="3" id="KW-1185">Reference proteome</keyword>
<evidence type="ECO:0000256" key="1">
    <source>
        <dbReference type="SAM" id="Phobius"/>
    </source>
</evidence>